<accession>A0A9D2SPL1</accession>
<reference evidence="4" key="1">
    <citation type="journal article" date="2021" name="PeerJ">
        <title>Extensive microbial diversity within the chicken gut microbiome revealed by metagenomics and culture.</title>
        <authorList>
            <person name="Gilroy R."/>
            <person name="Ravi A."/>
            <person name="Getino M."/>
            <person name="Pursley I."/>
            <person name="Horton D.L."/>
            <person name="Alikhan N.F."/>
            <person name="Baker D."/>
            <person name="Gharbi K."/>
            <person name="Hall N."/>
            <person name="Watson M."/>
            <person name="Adriaenssens E.M."/>
            <person name="Foster-Nyarko E."/>
            <person name="Jarju S."/>
            <person name="Secka A."/>
            <person name="Antonio M."/>
            <person name="Oren A."/>
            <person name="Chaudhuri R.R."/>
            <person name="La Ragione R."/>
            <person name="Hildebrand F."/>
            <person name="Pallen M.J."/>
        </authorList>
    </citation>
    <scope>NUCLEOTIDE SEQUENCE</scope>
    <source>
        <strain evidence="4">USAMLcec2-132</strain>
    </source>
</reference>
<evidence type="ECO:0000313" key="5">
    <source>
        <dbReference type="Proteomes" id="UP000823891"/>
    </source>
</evidence>
<reference evidence="4" key="2">
    <citation type="submission" date="2021-04" db="EMBL/GenBank/DDBJ databases">
        <authorList>
            <person name="Gilroy R."/>
        </authorList>
    </citation>
    <scope>NUCLEOTIDE SEQUENCE</scope>
    <source>
        <strain evidence="4">USAMLcec2-132</strain>
    </source>
</reference>
<dbReference type="InterPro" id="IPR002842">
    <property type="entry name" value="ATPase_V1_Esu"/>
</dbReference>
<dbReference type="Gene3D" id="1.20.5.620">
    <property type="entry name" value="F1F0 ATP synthase subunit B, membrane domain"/>
    <property type="match status" value="1"/>
</dbReference>
<dbReference type="GO" id="GO:0033178">
    <property type="term" value="C:proton-transporting two-sector ATPase complex, catalytic domain"/>
    <property type="evidence" value="ECO:0007669"/>
    <property type="project" value="InterPro"/>
</dbReference>
<evidence type="ECO:0000313" key="4">
    <source>
        <dbReference type="EMBL" id="HJC23533.1"/>
    </source>
</evidence>
<sequence length="200" mass="22295">MAGLESIISQIQKESEEAAGRTIAEAEEKAAGILEEARQRAAKDCDEIRQRSEREVKDILERGRSAADLKLRRDLLDKKQQIISGVLAEALSTLKNLEPEAYFDAIVRLAAGVAMEGEGTLYFSEADRKRMPADLEERLNEAVKKQQGEKARLRIAQEARPIEGGFVLCYDGIEENCSFDAMFDFDQERLQDVAGGILFA</sequence>
<gene>
    <name evidence="4" type="ORF">H9761_07510</name>
</gene>
<comment type="similarity">
    <text evidence="1">Belongs to the V-ATPase E subunit family.</text>
</comment>
<keyword evidence="3" id="KW-0406">Ion transport</keyword>
<evidence type="ECO:0000256" key="2">
    <source>
        <dbReference type="ARBA" id="ARBA00022448"/>
    </source>
</evidence>
<dbReference type="Proteomes" id="UP000823891">
    <property type="component" value="Unassembled WGS sequence"/>
</dbReference>
<evidence type="ECO:0000256" key="1">
    <source>
        <dbReference type="ARBA" id="ARBA00005901"/>
    </source>
</evidence>
<organism evidence="4 5">
    <name type="scientific">Candidatus Eisenbergiella merdavium</name>
    <dbReference type="NCBI Taxonomy" id="2838551"/>
    <lineage>
        <taxon>Bacteria</taxon>
        <taxon>Bacillati</taxon>
        <taxon>Bacillota</taxon>
        <taxon>Clostridia</taxon>
        <taxon>Lachnospirales</taxon>
        <taxon>Lachnospiraceae</taxon>
        <taxon>Eisenbergiella</taxon>
    </lineage>
</organism>
<name>A0A9D2SPL1_9FIRM</name>
<dbReference type="GO" id="GO:0046961">
    <property type="term" value="F:proton-transporting ATPase activity, rotational mechanism"/>
    <property type="evidence" value="ECO:0007669"/>
    <property type="project" value="InterPro"/>
</dbReference>
<evidence type="ECO:0000256" key="3">
    <source>
        <dbReference type="ARBA" id="ARBA00023065"/>
    </source>
</evidence>
<proteinExistence type="inferred from homology"/>
<dbReference type="EMBL" id="DWWS01000026">
    <property type="protein sequence ID" value="HJC23533.1"/>
    <property type="molecule type" value="Genomic_DNA"/>
</dbReference>
<dbReference type="Pfam" id="PF01991">
    <property type="entry name" value="vATP-synt_E"/>
    <property type="match status" value="1"/>
</dbReference>
<keyword evidence="2" id="KW-0813">Transport</keyword>
<protein>
    <submittedName>
        <fullName evidence="4">V-type ATP synthase subunit E</fullName>
    </submittedName>
</protein>
<dbReference type="SUPFAM" id="SSF160527">
    <property type="entry name" value="V-type ATPase subunit E-like"/>
    <property type="match status" value="1"/>
</dbReference>
<dbReference type="AlphaFoldDB" id="A0A9D2SPL1"/>
<comment type="caution">
    <text evidence="4">The sequence shown here is derived from an EMBL/GenBank/DDBJ whole genome shotgun (WGS) entry which is preliminary data.</text>
</comment>